<comment type="caution">
    <text evidence="1">The sequence shown here is derived from an EMBL/GenBank/DDBJ whole genome shotgun (WGS) entry which is preliminary data.</text>
</comment>
<accession>A0A448WCP3</accession>
<reference evidence="1" key="1">
    <citation type="submission" date="2018-11" db="EMBL/GenBank/DDBJ databases">
        <authorList>
            <consortium name="Pathogen Informatics"/>
        </authorList>
    </citation>
    <scope>NUCLEOTIDE SEQUENCE</scope>
</reference>
<organism evidence="1 2">
    <name type="scientific">Protopolystoma xenopodis</name>
    <dbReference type="NCBI Taxonomy" id="117903"/>
    <lineage>
        <taxon>Eukaryota</taxon>
        <taxon>Metazoa</taxon>
        <taxon>Spiralia</taxon>
        <taxon>Lophotrochozoa</taxon>
        <taxon>Platyhelminthes</taxon>
        <taxon>Monogenea</taxon>
        <taxon>Polyopisthocotylea</taxon>
        <taxon>Polystomatidea</taxon>
        <taxon>Polystomatidae</taxon>
        <taxon>Protopolystoma</taxon>
    </lineage>
</organism>
<sequence length="247" mass="27527">MKRTRQEASNLPDQLTTSGKSVIFLDGVRPGSELAGILEQSFPADGPSSNASLEKHQCTTKDSQVNYEDGHSICVITSDKTEEENYCAANRNDAGIDSTVTGTYDSYRTKETNMLKSASVPIDESLSFAWPESSYLVPDHFSLDRQNRSTNFDITTTNSGISSTSLFIPETITRKTSEITSSEVSTAIPIFNEGRKTVRRLIFDEYLIPAEEEINGQYREYEENEISDELNFNEAWPPLVVQSSGDY</sequence>
<dbReference type="AlphaFoldDB" id="A0A448WCP3"/>
<evidence type="ECO:0000313" key="2">
    <source>
        <dbReference type="Proteomes" id="UP000784294"/>
    </source>
</evidence>
<dbReference type="Proteomes" id="UP000784294">
    <property type="component" value="Unassembled WGS sequence"/>
</dbReference>
<evidence type="ECO:0000313" key="1">
    <source>
        <dbReference type="EMBL" id="VEL08529.1"/>
    </source>
</evidence>
<dbReference type="EMBL" id="CAAALY010004211">
    <property type="protein sequence ID" value="VEL08529.1"/>
    <property type="molecule type" value="Genomic_DNA"/>
</dbReference>
<gene>
    <name evidence="1" type="ORF">PXEA_LOCUS1969</name>
</gene>
<protein>
    <submittedName>
        <fullName evidence="1">Uncharacterized protein</fullName>
    </submittedName>
</protein>
<keyword evidence="2" id="KW-1185">Reference proteome</keyword>
<proteinExistence type="predicted"/>
<name>A0A448WCP3_9PLAT</name>